<dbReference type="Gene3D" id="3.30.530.20">
    <property type="match status" value="1"/>
</dbReference>
<evidence type="ECO:0000313" key="2">
    <source>
        <dbReference type="Proteomes" id="UP001165083"/>
    </source>
</evidence>
<organism evidence="1 2">
    <name type="scientific">Phytophthora lilii</name>
    <dbReference type="NCBI Taxonomy" id="2077276"/>
    <lineage>
        <taxon>Eukaryota</taxon>
        <taxon>Sar</taxon>
        <taxon>Stramenopiles</taxon>
        <taxon>Oomycota</taxon>
        <taxon>Peronosporomycetes</taxon>
        <taxon>Peronosporales</taxon>
        <taxon>Peronosporaceae</taxon>
        <taxon>Phytophthora</taxon>
    </lineage>
</organism>
<dbReference type="EMBL" id="BSXW01000159">
    <property type="protein sequence ID" value="GMF13516.1"/>
    <property type="molecule type" value="Genomic_DNA"/>
</dbReference>
<dbReference type="AlphaFoldDB" id="A0A9W6TG43"/>
<name>A0A9W6TG43_9STRA</name>
<evidence type="ECO:0000313" key="1">
    <source>
        <dbReference type="EMBL" id="GMF13516.1"/>
    </source>
</evidence>
<keyword evidence="2" id="KW-1185">Reference proteome</keyword>
<dbReference type="PANTHER" id="PTHR13510">
    <property type="entry name" value="FYVE-FINGER-CONTAINING RAB5 EFFECTOR PROTEIN RABENOSYN-5-RELATED"/>
    <property type="match status" value="1"/>
</dbReference>
<gene>
    <name evidence="1" type="ORF">Plil01_000398300</name>
</gene>
<dbReference type="Proteomes" id="UP001165083">
    <property type="component" value="Unassembled WGS sequence"/>
</dbReference>
<accession>A0A9W6TG43</accession>
<protein>
    <submittedName>
        <fullName evidence="1">Unnamed protein product</fullName>
    </submittedName>
</protein>
<dbReference type="SUPFAM" id="SSF55961">
    <property type="entry name" value="Bet v1-like"/>
    <property type="match status" value="1"/>
</dbReference>
<comment type="caution">
    <text evidence="1">The sequence shown here is derived from an EMBL/GenBank/DDBJ whole genome shotgun (WGS) entry which is preliminary data.</text>
</comment>
<dbReference type="InterPro" id="IPR052727">
    <property type="entry name" value="Rab4/Rab5_effector"/>
</dbReference>
<sequence>MDNQRFTMNPFGELTLTADDRAKLVEITDALIMAKFEEYEEHLDIGKKVDLTRWKKFAKSGPTTSYLERKSSSPNSKLPQLLMVGPLPGSLDENMFGIVNPTIESMRIKSSYLNDFNAAAVLATIVEPTVDDPFRSVVVKWMEIDIPLASIGLVRNRDYVYIESTGILHLQNGERVGYHLFHSVNFPQAHDLPNRVRGNMSFCGIFHQEAPDRTDCRGTGIMDPGGDMIRAMAVMEMVQATMAGLKYSYCGQMKKLAWLLEKRQTEAREKGTPTFKPFCVTCMKAVKHSKIGGPVNTCKLCFGAVCGSCKVTKKLSFIAPDLTLAQRKVAFCVKCVIDATQIDTQEAAREQFVYRKALSQPMYGLSVASDMSTCSESTMTTMTGYSG</sequence>
<proteinExistence type="predicted"/>
<dbReference type="InterPro" id="IPR023393">
    <property type="entry name" value="START-like_dom_sf"/>
</dbReference>
<dbReference type="PANTHER" id="PTHR13510:SF44">
    <property type="entry name" value="RABENOSYN-5"/>
    <property type="match status" value="1"/>
</dbReference>
<dbReference type="OrthoDB" id="151461at2759"/>
<reference evidence="1" key="1">
    <citation type="submission" date="2023-04" db="EMBL/GenBank/DDBJ databases">
        <title>Phytophthora lilii NBRC 32176.</title>
        <authorList>
            <person name="Ichikawa N."/>
            <person name="Sato H."/>
            <person name="Tonouchi N."/>
        </authorList>
    </citation>
    <scope>NUCLEOTIDE SEQUENCE</scope>
    <source>
        <strain evidence="1">NBRC 32176</strain>
    </source>
</reference>